<protein>
    <submittedName>
        <fullName evidence="1">Uncharacterized protein</fullName>
    </submittedName>
</protein>
<reference evidence="1" key="1">
    <citation type="submission" date="2023-04" db="EMBL/GenBank/DDBJ databases">
        <title>Draft Genome sequencing of Naganishia species isolated from polar environments using Oxford Nanopore Technology.</title>
        <authorList>
            <person name="Leo P."/>
            <person name="Venkateswaran K."/>
        </authorList>
    </citation>
    <scope>NUCLEOTIDE SEQUENCE</scope>
    <source>
        <strain evidence="1">MNA-CCFEE 5262</strain>
    </source>
</reference>
<evidence type="ECO:0000313" key="1">
    <source>
        <dbReference type="EMBL" id="KAJ9110751.1"/>
    </source>
</evidence>
<name>A0ACC2WH51_9TREE</name>
<gene>
    <name evidence="1" type="ORF">QFC20_002792</name>
</gene>
<evidence type="ECO:0000313" key="2">
    <source>
        <dbReference type="Proteomes" id="UP001230649"/>
    </source>
</evidence>
<sequence length="143" mass="16164">MSTVATPESSSTPPAVPGGKTPSLTMQIIIRRDLLDVENWPVGPLIAQGSHAATALMHLYKDHQAMRDYTEDWKHMRKAILQTPTEVTIRNLSEALSKTVPPIEHHLWIEEPENVPTALAIIPNKREKRLKKILDAHQVELWK</sequence>
<keyword evidence="2" id="KW-1185">Reference proteome</keyword>
<accession>A0ACC2WH51</accession>
<organism evidence="1 2">
    <name type="scientific">Naganishia adeliensis</name>
    <dbReference type="NCBI Taxonomy" id="92952"/>
    <lineage>
        <taxon>Eukaryota</taxon>
        <taxon>Fungi</taxon>
        <taxon>Dikarya</taxon>
        <taxon>Basidiomycota</taxon>
        <taxon>Agaricomycotina</taxon>
        <taxon>Tremellomycetes</taxon>
        <taxon>Filobasidiales</taxon>
        <taxon>Filobasidiaceae</taxon>
        <taxon>Naganishia</taxon>
    </lineage>
</organism>
<proteinExistence type="predicted"/>
<comment type="caution">
    <text evidence="1">The sequence shown here is derived from an EMBL/GenBank/DDBJ whole genome shotgun (WGS) entry which is preliminary data.</text>
</comment>
<dbReference type="EMBL" id="JASBWS010000022">
    <property type="protein sequence ID" value="KAJ9110751.1"/>
    <property type="molecule type" value="Genomic_DNA"/>
</dbReference>
<dbReference type="Proteomes" id="UP001230649">
    <property type="component" value="Unassembled WGS sequence"/>
</dbReference>